<evidence type="ECO:0000313" key="3">
    <source>
        <dbReference type="Proteomes" id="UP000292580"/>
    </source>
</evidence>
<accession>A0A483CSB7</accession>
<dbReference type="RefSeq" id="WP_130647159.1">
    <property type="nucleotide sequence ID" value="NZ_PGCL01000003.1"/>
</dbReference>
<proteinExistence type="predicted"/>
<sequence>MAELIALYVCGAIALLAAVRTIIEPDTYRKLPYLNVMNFAIAGLIVLILSHPLSILAAAAYFVGSTLEANAIASARAEVMQHD</sequence>
<gene>
    <name evidence="2" type="ORF">CUJ86_08650</name>
</gene>
<evidence type="ECO:0000313" key="2">
    <source>
        <dbReference type="EMBL" id="TAJ44091.1"/>
    </source>
</evidence>
<keyword evidence="1" id="KW-1133">Transmembrane helix</keyword>
<dbReference type="InterPro" id="IPR019214">
    <property type="entry name" value="EhaC-like"/>
</dbReference>
<reference evidence="2 3" key="1">
    <citation type="submission" date="2017-11" db="EMBL/GenBank/DDBJ databases">
        <title>Isolation and Characterization of Methanofollis Species from Methane Seep Offshore SW Taiwan.</title>
        <authorList>
            <person name="Teng N.-H."/>
            <person name="Lai M.-C."/>
            <person name="Chen S.-C."/>
        </authorList>
    </citation>
    <scope>NUCLEOTIDE SEQUENCE [LARGE SCALE GENOMIC DNA]</scope>
    <source>
        <strain evidence="2 3">FWC-SCC2</strain>
    </source>
</reference>
<comment type="caution">
    <text evidence="2">The sequence shown here is derived from an EMBL/GenBank/DDBJ whole genome shotgun (WGS) entry which is preliminary data.</text>
</comment>
<dbReference type="AlphaFoldDB" id="A0A483CSB7"/>
<dbReference type="Pfam" id="PF09882">
    <property type="entry name" value="EhaC"/>
    <property type="match status" value="1"/>
</dbReference>
<dbReference type="EMBL" id="PGCL01000003">
    <property type="protein sequence ID" value="TAJ44091.1"/>
    <property type="molecule type" value="Genomic_DNA"/>
</dbReference>
<dbReference type="Proteomes" id="UP000292580">
    <property type="component" value="Unassembled WGS sequence"/>
</dbReference>
<protein>
    <submittedName>
        <fullName evidence="2">DUF2109 domain-containing protein</fullName>
    </submittedName>
</protein>
<feature type="transmembrane region" description="Helical" evidence="1">
    <location>
        <begin position="37"/>
        <end position="63"/>
    </location>
</feature>
<keyword evidence="1" id="KW-0812">Transmembrane</keyword>
<dbReference type="OrthoDB" id="116038at2157"/>
<evidence type="ECO:0000256" key="1">
    <source>
        <dbReference type="SAM" id="Phobius"/>
    </source>
</evidence>
<organism evidence="2 3">
    <name type="scientific">Methanofollis fontis</name>
    <dbReference type="NCBI Taxonomy" id="2052832"/>
    <lineage>
        <taxon>Archaea</taxon>
        <taxon>Methanobacteriati</taxon>
        <taxon>Methanobacteriota</taxon>
        <taxon>Stenosarchaea group</taxon>
        <taxon>Methanomicrobia</taxon>
        <taxon>Methanomicrobiales</taxon>
        <taxon>Methanomicrobiaceae</taxon>
        <taxon>Methanofollis</taxon>
    </lineage>
</organism>
<name>A0A483CSB7_9EURY</name>
<keyword evidence="3" id="KW-1185">Reference proteome</keyword>
<keyword evidence="1" id="KW-0472">Membrane</keyword>